<dbReference type="InterPro" id="IPR050564">
    <property type="entry name" value="F420-G6PD/mer"/>
</dbReference>
<evidence type="ECO:0000313" key="4">
    <source>
        <dbReference type="Proteomes" id="UP000238034"/>
    </source>
</evidence>
<dbReference type="PANTHER" id="PTHR43244:SF1">
    <property type="entry name" value="5,10-METHYLENETETRAHYDROMETHANOPTERIN REDUCTASE"/>
    <property type="match status" value="1"/>
</dbReference>
<dbReference type="Pfam" id="PF00296">
    <property type="entry name" value="Bac_luciferase"/>
    <property type="match status" value="1"/>
</dbReference>
<dbReference type="Proteomes" id="UP000238034">
    <property type="component" value="Unassembled WGS sequence"/>
</dbReference>
<keyword evidence="4" id="KW-1185">Reference proteome</keyword>
<dbReference type="SUPFAM" id="SSF51679">
    <property type="entry name" value="Bacterial luciferase-like"/>
    <property type="match status" value="1"/>
</dbReference>
<dbReference type="NCBIfam" id="TIGR03885">
    <property type="entry name" value="flavin_revert"/>
    <property type="match status" value="1"/>
</dbReference>
<feature type="domain" description="Luciferase-like" evidence="2">
    <location>
        <begin position="6"/>
        <end position="292"/>
    </location>
</feature>
<dbReference type="CDD" id="cd01097">
    <property type="entry name" value="Tetrahydromethanopterin_reductase"/>
    <property type="match status" value="1"/>
</dbReference>
<comment type="caution">
    <text evidence="3">The sequence shown here is derived from an EMBL/GenBank/DDBJ whole genome shotgun (WGS) entry which is preliminary data.</text>
</comment>
<dbReference type="InterPro" id="IPR023907">
    <property type="entry name" value="Non-F420_Flavin_OxRdtase"/>
</dbReference>
<dbReference type="NCBIfam" id="TIGR03557">
    <property type="entry name" value="F420_G6P_family"/>
    <property type="match status" value="1"/>
</dbReference>
<dbReference type="AlphaFoldDB" id="A0A2T0TRN0"/>
<keyword evidence="1" id="KW-0560">Oxidoreductase</keyword>
<evidence type="ECO:0000313" key="3">
    <source>
        <dbReference type="EMBL" id="PRY48335.1"/>
    </source>
</evidence>
<name>A0A2T0TRN0_9SPHI</name>
<evidence type="ECO:0000259" key="2">
    <source>
        <dbReference type="Pfam" id="PF00296"/>
    </source>
</evidence>
<evidence type="ECO:0000256" key="1">
    <source>
        <dbReference type="ARBA" id="ARBA00023002"/>
    </source>
</evidence>
<protein>
    <submittedName>
        <fullName evidence="3">Putative non-F420 flavinoid oxidoreductase</fullName>
    </submittedName>
</protein>
<reference evidence="3 4" key="1">
    <citation type="submission" date="2018-03" db="EMBL/GenBank/DDBJ databases">
        <title>Genomic Encyclopedia of Type Strains, Phase III (KMG-III): the genomes of soil and plant-associated and newly described type strains.</title>
        <authorList>
            <person name="Whitman W."/>
        </authorList>
    </citation>
    <scope>NUCLEOTIDE SEQUENCE [LARGE SCALE GENOMIC DNA]</scope>
    <source>
        <strain evidence="3 4">CGMCC 1.9313</strain>
    </source>
</reference>
<dbReference type="Gene3D" id="3.20.20.30">
    <property type="entry name" value="Luciferase-like domain"/>
    <property type="match status" value="1"/>
</dbReference>
<dbReference type="PANTHER" id="PTHR43244">
    <property type="match status" value="1"/>
</dbReference>
<dbReference type="GO" id="GO:0016705">
    <property type="term" value="F:oxidoreductase activity, acting on paired donors, with incorporation or reduction of molecular oxygen"/>
    <property type="evidence" value="ECO:0007669"/>
    <property type="project" value="InterPro"/>
</dbReference>
<dbReference type="EMBL" id="PVTH01000015">
    <property type="protein sequence ID" value="PRY48335.1"/>
    <property type="molecule type" value="Genomic_DNA"/>
</dbReference>
<proteinExistence type="predicted"/>
<organism evidence="3 4">
    <name type="scientific">Arcticibacter pallidicorallinus</name>
    <dbReference type="NCBI Taxonomy" id="1259464"/>
    <lineage>
        <taxon>Bacteria</taxon>
        <taxon>Pseudomonadati</taxon>
        <taxon>Bacteroidota</taxon>
        <taxon>Sphingobacteriia</taxon>
        <taxon>Sphingobacteriales</taxon>
        <taxon>Sphingobacteriaceae</taxon>
        <taxon>Arcticibacter</taxon>
    </lineage>
</organism>
<dbReference type="InterPro" id="IPR036661">
    <property type="entry name" value="Luciferase-like_sf"/>
</dbReference>
<sequence>MAEIGYHASHEQFKPGELLRYVQLAEQAGFKAVNSSDHFFPWSERQGESGFAFAWLGAAMQVTSLPFSVVCAPGQRYHPAIVAQATATLAEMFPGRFSLSLGSGEAINEIITGEKWPSKSDRNARLLESALIIQSLLRGETVFHQGLVTVENARLYTLPETQPLILGAAVTAETAGWVGSWAEGLITVSKPFEELEQVVRAFQENGGHNKPMYLKVQLSYAETDEEALYGAYDQWRTNIFQGSVLANLRSVEEFDAAAEMVQPEQLFDKVNISSSPEKHIDWIKQYSSLGFQRIILHNVNREQQAFIQDFGKHVLPAFAR</sequence>
<dbReference type="InterPro" id="IPR011251">
    <property type="entry name" value="Luciferase-like_dom"/>
</dbReference>
<dbReference type="RefSeq" id="WP_106295545.1">
    <property type="nucleotide sequence ID" value="NZ_PVTH01000015.1"/>
</dbReference>
<accession>A0A2T0TRN0</accession>
<dbReference type="InterPro" id="IPR019945">
    <property type="entry name" value="F420_G6P_DH-rel"/>
</dbReference>
<gene>
    <name evidence="3" type="ORF">B0I27_11536</name>
</gene>
<dbReference type="OrthoDB" id="180193at2"/>